<evidence type="ECO:0000256" key="4">
    <source>
        <dbReference type="ARBA" id="ARBA00023136"/>
    </source>
</evidence>
<accession>A0AAW0CDH7</accession>
<dbReference type="Proteomes" id="UP001383192">
    <property type="component" value="Unassembled WGS sequence"/>
</dbReference>
<keyword evidence="8" id="KW-1185">Reference proteome</keyword>
<evidence type="ECO:0000256" key="2">
    <source>
        <dbReference type="ARBA" id="ARBA00022692"/>
    </source>
</evidence>
<dbReference type="GO" id="GO:0016020">
    <property type="term" value="C:membrane"/>
    <property type="evidence" value="ECO:0007669"/>
    <property type="project" value="UniProtKB-SubCell"/>
</dbReference>
<gene>
    <name evidence="7" type="primary">ERG3_2</name>
    <name evidence="7" type="ORF">VNI00_010917</name>
</gene>
<dbReference type="EC" id="1.14.19.20" evidence="7"/>
<comment type="caution">
    <text evidence="7">The sequence shown here is derived from an EMBL/GenBank/DDBJ whole genome shotgun (WGS) entry which is preliminary data.</text>
</comment>
<dbReference type="InterPro" id="IPR006694">
    <property type="entry name" value="Fatty_acid_hydroxylase"/>
</dbReference>
<evidence type="ECO:0000256" key="3">
    <source>
        <dbReference type="ARBA" id="ARBA00022989"/>
    </source>
</evidence>
<organism evidence="7 8">
    <name type="scientific">Paramarasmius palmivorus</name>
    <dbReference type="NCBI Taxonomy" id="297713"/>
    <lineage>
        <taxon>Eukaryota</taxon>
        <taxon>Fungi</taxon>
        <taxon>Dikarya</taxon>
        <taxon>Basidiomycota</taxon>
        <taxon>Agaricomycotina</taxon>
        <taxon>Agaricomycetes</taxon>
        <taxon>Agaricomycetidae</taxon>
        <taxon>Agaricales</taxon>
        <taxon>Marasmiineae</taxon>
        <taxon>Marasmiaceae</taxon>
        <taxon>Paramarasmius</taxon>
    </lineage>
</organism>
<keyword evidence="7" id="KW-0560">Oxidoreductase</keyword>
<feature type="transmembrane region" description="Helical" evidence="5">
    <location>
        <begin position="234"/>
        <end position="259"/>
    </location>
</feature>
<dbReference type="Pfam" id="PF04116">
    <property type="entry name" value="FA_hydroxylase"/>
    <property type="match status" value="1"/>
</dbReference>
<dbReference type="AlphaFoldDB" id="A0AAW0CDH7"/>
<reference evidence="7 8" key="1">
    <citation type="submission" date="2024-01" db="EMBL/GenBank/DDBJ databases">
        <title>A draft genome for a cacao thread blight-causing isolate of Paramarasmius palmivorus.</title>
        <authorList>
            <person name="Baruah I.K."/>
            <person name="Bukari Y."/>
            <person name="Amoako-Attah I."/>
            <person name="Meinhardt L.W."/>
            <person name="Bailey B.A."/>
            <person name="Cohen S.P."/>
        </authorList>
    </citation>
    <scope>NUCLEOTIDE SEQUENCE [LARGE SCALE GENOMIC DNA]</scope>
    <source>
        <strain evidence="7 8">GH-12</strain>
    </source>
</reference>
<evidence type="ECO:0000313" key="7">
    <source>
        <dbReference type="EMBL" id="KAK7037691.1"/>
    </source>
</evidence>
<protein>
    <submittedName>
        <fullName evidence="7">C-5 sterol desaturase</fullName>
        <ecNumber evidence="7">1.14.19.20</ecNumber>
    </submittedName>
</protein>
<dbReference type="PANTHER" id="PTHR11863">
    <property type="entry name" value="STEROL DESATURASE"/>
    <property type="match status" value="1"/>
</dbReference>
<feature type="transmembrane region" description="Helical" evidence="5">
    <location>
        <begin position="170"/>
        <end position="189"/>
    </location>
</feature>
<dbReference type="GO" id="GO:0008610">
    <property type="term" value="P:lipid biosynthetic process"/>
    <property type="evidence" value="ECO:0007669"/>
    <property type="project" value="InterPro"/>
</dbReference>
<feature type="transmembrane region" description="Helical" evidence="5">
    <location>
        <begin position="86"/>
        <end position="112"/>
    </location>
</feature>
<name>A0AAW0CDH7_9AGAR</name>
<evidence type="ECO:0000259" key="6">
    <source>
        <dbReference type="Pfam" id="PF04116"/>
    </source>
</evidence>
<dbReference type="EMBL" id="JAYKXP010000045">
    <property type="protein sequence ID" value="KAK7037691.1"/>
    <property type="molecule type" value="Genomic_DNA"/>
</dbReference>
<dbReference type="GO" id="GO:0005506">
    <property type="term" value="F:iron ion binding"/>
    <property type="evidence" value="ECO:0007669"/>
    <property type="project" value="InterPro"/>
</dbReference>
<keyword evidence="3 5" id="KW-1133">Transmembrane helix</keyword>
<proteinExistence type="predicted"/>
<dbReference type="InterPro" id="IPR050307">
    <property type="entry name" value="Sterol_Desaturase_Related"/>
</dbReference>
<keyword evidence="4 5" id="KW-0472">Membrane</keyword>
<feature type="domain" description="Fatty acid hydroxylase" evidence="6">
    <location>
        <begin position="177"/>
        <end position="303"/>
    </location>
</feature>
<evidence type="ECO:0000313" key="8">
    <source>
        <dbReference type="Proteomes" id="UP001383192"/>
    </source>
</evidence>
<evidence type="ECO:0000256" key="1">
    <source>
        <dbReference type="ARBA" id="ARBA00004370"/>
    </source>
</evidence>
<sequence>MDLILDIADDVVLDKFWATILPLSAFSSVNGSSVASSQWSQLVSHLPRPQVSIDDYLYEPSSPYSYPTTFPDVSAWPRSYVPRQMLSITIITLIGVHIMYFLFATLSYYFIFNHDMMRHPRFLKNQVKLEIQTSLKAFPVMMLLTLPIFQAEVMGWSKLYKGLDTYGYTWLILSIPCFVLFTDYCIYWIHRWLHIPVIYKALHKPHHKWIVPTPFASYAFHPVDGWLQSVPYHLFVFVFPMHRIVYLSLFVGVTFWTILIHDSDMITGHPLEKIINGPAHHTLHHIYFTVNYGQYFTWADRVGNSYRHPDSSLDPLLEVQMQERAEREAKSKAKAD</sequence>
<evidence type="ECO:0000256" key="5">
    <source>
        <dbReference type="SAM" id="Phobius"/>
    </source>
</evidence>
<comment type="subcellular location">
    <subcellularLocation>
        <location evidence="1">Membrane</location>
    </subcellularLocation>
</comment>
<keyword evidence="2 5" id="KW-0812">Transmembrane</keyword>
<dbReference type="GO" id="GO:0050046">
    <property type="term" value="F:delta7-sterol 5(6)-desaturase activity"/>
    <property type="evidence" value="ECO:0007669"/>
    <property type="project" value="UniProtKB-EC"/>
</dbReference>
<feature type="transmembrane region" description="Helical" evidence="5">
    <location>
        <begin position="133"/>
        <end position="150"/>
    </location>
</feature>